<dbReference type="Gene3D" id="3.40.50.300">
    <property type="entry name" value="P-loop containing nucleotide triphosphate hydrolases"/>
    <property type="match status" value="1"/>
</dbReference>
<dbReference type="PANTHER" id="PTHR22683:SF1">
    <property type="entry name" value="TYPE VII SECRETION SYSTEM PROTEIN ESSC"/>
    <property type="match status" value="1"/>
</dbReference>
<dbReference type="InterPro" id="IPR027417">
    <property type="entry name" value="P-loop_NTPase"/>
</dbReference>
<dbReference type="Proteomes" id="UP001299596">
    <property type="component" value="Unassembled WGS sequence"/>
</dbReference>
<evidence type="ECO:0000256" key="3">
    <source>
        <dbReference type="PROSITE-ProRule" id="PRU00289"/>
    </source>
</evidence>
<accession>A0ABU5XN11</accession>
<evidence type="ECO:0000313" key="6">
    <source>
        <dbReference type="Proteomes" id="UP001299596"/>
    </source>
</evidence>
<comment type="caution">
    <text evidence="5">The sequence shown here is derived from an EMBL/GenBank/DDBJ whole genome shotgun (WGS) entry which is preliminary data.</text>
</comment>
<evidence type="ECO:0000313" key="5">
    <source>
        <dbReference type="EMBL" id="MEB3023373.1"/>
    </source>
</evidence>
<dbReference type="RefSeq" id="WP_329780372.1">
    <property type="nucleotide sequence ID" value="NZ_JAYJJR010000016.1"/>
</dbReference>
<organism evidence="5 6">
    <name type="scientific">[Mycobacterium] crassicus</name>
    <dbReference type="NCBI Taxonomy" id="2872309"/>
    <lineage>
        <taxon>Bacteria</taxon>
        <taxon>Bacillati</taxon>
        <taxon>Actinomycetota</taxon>
        <taxon>Actinomycetes</taxon>
        <taxon>Mycobacteriales</taxon>
        <taxon>Mycobacteriaceae</taxon>
        <taxon>Mycolicibacter</taxon>
    </lineage>
</organism>
<evidence type="ECO:0000259" key="4">
    <source>
        <dbReference type="PROSITE" id="PS50901"/>
    </source>
</evidence>
<gene>
    <name evidence="5" type="ORF">K6T79_20215</name>
</gene>
<evidence type="ECO:0000256" key="2">
    <source>
        <dbReference type="ARBA" id="ARBA00022840"/>
    </source>
</evidence>
<dbReference type="InterPro" id="IPR050206">
    <property type="entry name" value="FtsK/SpoIIIE/SftA"/>
</dbReference>
<feature type="domain" description="FtsK" evidence="4">
    <location>
        <begin position="94"/>
        <end position="294"/>
    </location>
</feature>
<sequence length="367" mass="39876">MAAKARAYMAEHPGVGYQKALDELKSPRSWSGPYPDRPEDLPSWLKALGIADINTHDFEKGWAASSATNSLRIPIGYVCNDPDPDGQRIRYTATPELAYLDIAENRVGGSGPHGALHGMTGSGLTYLEAGLVGGLAVLHGPDKARFLLLDGQGGTAFHGFSRLPHTIGNYSRLRENWELFNEICQGIAGEVARRRALLARFSAADAFSYRKMREGDPQLPEMPALVIVAHNLLDRKAMEPKQASVFDTVLDVGQAAGVHLVVCNMGHSEVVPAEWAKSWTFGISMKTVSGGWSRAVVGDDSAEMIPFQIARLRCDGSESGVRTFVEFDVEELVGDEPADASAKAIRRLIARMAGPPRPCQIRWPEQG</sequence>
<dbReference type="Pfam" id="PF01580">
    <property type="entry name" value="FtsK_SpoIIIE"/>
    <property type="match status" value="1"/>
</dbReference>
<protein>
    <submittedName>
        <fullName evidence="5">FtsK/SpoIIIE domain-containing protein</fullName>
    </submittedName>
</protein>
<proteinExistence type="predicted"/>
<keyword evidence="2 3" id="KW-0067">ATP-binding</keyword>
<keyword evidence="6" id="KW-1185">Reference proteome</keyword>
<keyword evidence="1 3" id="KW-0547">Nucleotide-binding</keyword>
<evidence type="ECO:0000256" key="1">
    <source>
        <dbReference type="ARBA" id="ARBA00022741"/>
    </source>
</evidence>
<dbReference type="PROSITE" id="PS50901">
    <property type="entry name" value="FTSK"/>
    <property type="match status" value="1"/>
</dbReference>
<dbReference type="PANTHER" id="PTHR22683">
    <property type="entry name" value="SPORULATION PROTEIN RELATED"/>
    <property type="match status" value="1"/>
</dbReference>
<dbReference type="EMBL" id="JAYJJR010000016">
    <property type="protein sequence ID" value="MEB3023373.1"/>
    <property type="molecule type" value="Genomic_DNA"/>
</dbReference>
<reference evidence="5 6" key="1">
    <citation type="submission" date="2023-12" db="EMBL/GenBank/DDBJ databases">
        <title>Description of new species of Mycobacterium terrae complex isolated from sewage at the Sao Paulo Zoological Park Foundation in Brazil.</title>
        <authorList>
            <person name="Romagnoli C.L."/>
            <person name="Conceicao E.C."/>
            <person name="Machado E."/>
            <person name="Barreto L.B.P.F."/>
            <person name="Sharma A."/>
            <person name="Silva N.M."/>
            <person name="Marques L.E."/>
            <person name="Juliana M.A."/>
            <person name="Lourenco M.C.S."/>
            <person name="Digiampietri L.A."/>
            <person name="Suffys P.N."/>
            <person name="Viana-Niero C."/>
        </authorList>
    </citation>
    <scope>NUCLEOTIDE SEQUENCE [LARGE SCALE GENOMIC DNA]</scope>
    <source>
        <strain evidence="5 6">MYC098</strain>
    </source>
</reference>
<feature type="binding site" evidence="3">
    <location>
        <begin position="118"/>
        <end position="125"/>
    </location>
    <ligand>
        <name>ATP</name>
        <dbReference type="ChEBI" id="CHEBI:30616"/>
    </ligand>
</feature>
<dbReference type="InterPro" id="IPR002543">
    <property type="entry name" value="FtsK_dom"/>
</dbReference>
<name>A0ABU5XN11_9MYCO</name>